<dbReference type="FunFam" id="3.40.50.720:FF:000159">
    <property type="entry name" value="dTDP-4-dehydrorhamnose reductase"/>
    <property type="match status" value="1"/>
</dbReference>
<dbReference type="InterPro" id="IPR029903">
    <property type="entry name" value="RmlD-like-bd"/>
</dbReference>
<dbReference type="KEGG" id="vni:VIBNI_A3644"/>
<dbReference type="UniPathway" id="UPA00281"/>
<evidence type="ECO:0000313" key="8">
    <source>
        <dbReference type="EMBL" id="CCO59616.1"/>
    </source>
</evidence>
<dbReference type="Pfam" id="PF04321">
    <property type="entry name" value="RmlD_sub_bind"/>
    <property type="match status" value="1"/>
</dbReference>
<dbReference type="EC" id="1.1.1.133" evidence="3 6"/>
<dbReference type="GO" id="GO:0019305">
    <property type="term" value="P:dTDP-rhamnose biosynthetic process"/>
    <property type="evidence" value="ECO:0007669"/>
    <property type="project" value="UniProtKB-UniPathway"/>
</dbReference>
<dbReference type="RefSeq" id="WP_022552014.1">
    <property type="nucleotide sequence ID" value="NC_022528.1"/>
</dbReference>
<dbReference type="OrthoDB" id="9803892at2"/>
<evidence type="ECO:0000313" key="9">
    <source>
        <dbReference type="Proteomes" id="UP000016895"/>
    </source>
</evidence>
<proteinExistence type="inferred from homology"/>
<dbReference type="GO" id="GO:0008831">
    <property type="term" value="F:dTDP-4-dehydrorhamnose reductase activity"/>
    <property type="evidence" value="ECO:0007669"/>
    <property type="project" value="UniProtKB-EC"/>
</dbReference>
<dbReference type="PANTHER" id="PTHR10491:SF4">
    <property type="entry name" value="METHIONINE ADENOSYLTRANSFERASE 2 SUBUNIT BETA"/>
    <property type="match status" value="1"/>
</dbReference>
<dbReference type="UniPathway" id="UPA00124"/>
<protein>
    <recommendedName>
        <fullName evidence="4 6">dTDP-4-dehydrorhamnose reductase</fullName>
        <ecNumber evidence="3 6">1.1.1.133</ecNumber>
    </recommendedName>
</protein>
<comment type="pathway">
    <text evidence="1 6">Carbohydrate biosynthesis; dTDP-L-rhamnose biosynthesis.</text>
</comment>
<comment type="cofactor">
    <cofactor evidence="6">
        <name>Mg(2+)</name>
        <dbReference type="ChEBI" id="CHEBI:18420"/>
    </cofactor>
    <text evidence="6">Binds 1 Mg(2+) ion per monomer.</text>
</comment>
<evidence type="ECO:0000256" key="2">
    <source>
        <dbReference type="ARBA" id="ARBA00010944"/>
    </source>
</evidence>
<keyword evidence="6 8" id="KW-0560">Oxidoreductase</keyword>
<feature type="domain" description="RmlD-like substrate binding" evidence="7">
    <location>
        <begin position="1"/>
        <end position="288"/>
    </location>
</feature>
<comment type="catalytic activity">
    <reaction evidence="5 6">
        <text>dTDP-beta-L-rhamnose + NADP(+) = dTDP-4-dehydro-beta-L-rhamnose + NADPH + H(+)</text>
        <dbReference type="Rhea" id="RHEA:21796"/>
        <dbReference type="ChEBI" id="CHEBI:15378"/>
        <dbReference type="ChEBI" id="CHEBI:57510"/>
        <dbReference type="ChEBI" id="CHEBI:57783"/>
        <dbReference type="ChEBI" id="CHEBI:58349"/>
        <dbReference type="ChEBI" id="CHEBI:62830"/>
        <dbReference type="EC" id="1.1.1.133"/>
    </reaction>
</comment>
<dbReference type="InterPro" id="IPR036291">
    <property type="entry name" value="NAD(P)-bd_dom_sf"/>
</dbReference>
<accession>U4K2W8</accession>
<evidence type="ECO:0000256" key="1">
    <source>
        <dbReference type="ARBA" id="ARBA00004781"/>
    </source>
</evidence>
<dbReference type="NCBIfam" id="TIGR01214">
    <property type="entry name" value="rmlD"/>
    <property type="match status" value="1"/>
</dbReference>
<dbReference type="AlphaFoldDB" id="U4K2W8"/>
<dbReference type="Gene3D" id="3.90.25.10">
    <property type="entry name" value="UDP-galactose 4-epimerase, domain 1"/>
    <property type="match status" value="1"/>
</dbReference>
<dbReference type="PANTHER" id="PTHR10491">
    <property type="entry name" value="DTDP-4-DEHYDRORHAMNOSE REDUCTASE"/>
    <property type="match status" value="1"/>
</dbReference>
<evidence type="ECO:0000259" key="7">
    <source>
        <dbReference type="Pfam" id="PF04321"/>
    </source>
</evidence>
<dbReference type="SUPFAM" id="SSF51735">
    <property type="entry name" value="NAD(P)-binding Rossmann-fold domains"/>
    <property type="match status" value="1"/>
</dbReference>
<comment type="similarity">
    <text evidence="2 6">Belongs to the dTDP-4-dehydrorhamnose reductase family.</text>
</comment>
<dbReference type="GO" id="GO:0009243">
    <property type="term" value="P:O antigen biosynthetic process"/>
    <property type="evidence" value="ECO:0007669"/>
    <property type="project" value="UniProtKB-UniPathway"/>
</dbReference>
<sequence>MRVLVTGCKGQVGYCLVEQLKQRPDIELFAYDRDTLDITSQSSVDNHVESLKPDVIINAAAHTAVDKAETDVDLSFAINRDGPKYLAEAAEKIDALLLHISTDYVFDGKKQAPYLETDTTAPQGIYGQSKLAGEQMVQDHCSRYGILRTAWVFGEHGNNFVKTMLRLGAERSELGIIGDQYGGPTYAGDIAKALITMMDKYTEVADTPSGVFHYSGFPHVSWYQFASTIFDVASKYQVFERLPTVKEITTNEYPTPAPRPENSRLNCQKITEVFEVTPSDWKQALENIREYQQ</sequence>
<evidence type="ECO:0000256" key="3">
    <source>
        <dbReference type="ARBA" id="ARBA00012929"/>
    </source>
</evidence>
<dbReference type="InterPro" id="IPR005913">
    <property type="entry name" value="dTDP_dehydrorham_reduct"/>
</dbReference>
<dbReference type="GO" id="GO:0005829">
    <property type="term" value="C:cytosol"/>
    <property type="evidence" value="ECO:0007669"/>
    <property type="project" value="TreeGrafter"/>
</dbReference>
<dbReference type="Proteomes" id="UP000016895">
    <property type="component" value="Chromosome 1"/>
</dbReference>
<reference evidence="8 9" key="1">
    <citation type="journal article" date="2013" name="ISME J.">
        <title>Comparative genomics of pathogenic lineages of Vibrio nigripulchritudo identifies virulence-associated traits.</title>
        <authorList>
            <person name="Goudenege D."/>
            <person name="Labreuche Y."/>
            <person name="Krin E."/>
            <person name="Ansquer D."/>
            <person name="Mangenot S."/>
            <person name="Calteau A."/>
            <person name="Medigue C."/>
            <person name="Mazel D."/>
            <person name="Polz M.F."/>
            <person name="Le Roux F."/>
        </authorList>
    </citation>
    <scope>NUCLEOTIDE SEQUENCE [LARGE SCALE GENOMIC DNA]</scope>
    <source>
        <strain evidence="9">SnF1</strain>
    </source>
</reference>
<keyword evidence="9" id="KW-1185">Reference proteome</keyword>
<dbReference type="EMBL" id="FO203526">
    <property type="protein sequence ID" value="CCO59616.1"/>
    <property type="molecule type" value="Genomic_DNA"/>
</dbReference>
<evidence type="ECO:0000256" key="6">
    <source>
        <dbReference type="RuleBase" id="RU364082"/>
    </source>
</evidence>
<organism evidence="8 9">
    <name type="scientific">Vibrio nigripulchritudo</name>
    <dbReference type="NCBI Taxonomy" id="28173"/>
    <lineage>
        <taxon>Bacteria</taxon>
        <taxon>Pseudomonadati</taxon>
        <taxon>Pseudomonadota</taxon>
        <taxon>Gammaproteobacteria</taxon>
        <taxon>Vibrionales</taxon>
        <taxon>Vibrionaceae</taxon>
        <taxon>Vibrio</taxon>
    </lineage>
</organism>
<gene>
    <name evidence="8" type="primary">rmlD</name>
    <name evidence="8" type="ORF">VIBNI_A3644</name>
</gene>
<name>U4K2W8_9VIBR</name>
<dbReference type="CDD" id="cd05254">
    <property type="entry name" value="dTDP_HR_like_SDR_e"/>
    <property type="match status" value="1"/>
</dbReference>
<dbReference type="PATRIC" id="fig|1260221.3.peg.3463"/>
<evidence type="ECO:0000256" key="4">
    <source>
        <dbReference type="ARBA" id="ARBA00017099"/>
    </source>
</evidence>
<evidence type="ECO:0000256" key="5">
    <source>
        <dbReference type="ARBA" id="ARBA00048200"/>
    </source>
</evidence>
<dbReference type="STRING" id="28173.VIBNI_A3644"/>
<keyword evidence="6" id="KW-0521">NADP</keyword>
<comment type="function">
    <text evidence="6">Catalyzes the reduction of dTDP-6-deoxy-L-lyxo-4-hexulose to yield dTDP-L-rhamnose.</text>
</comment>
<dbReference type="Gene3D" id="3.40.50.720">
    <property type="entry name" value="NAD(P)-binding Rossmann-like Domain"/>
    <property type="match status" value="1"/>
</dbReference>